<dbReference type="GO" id="GO:0016832">
    <property type="term" value="F:aldehyde-lyase activity"/>
    <property type="evidence" value="ECO:0007669"/>
    <property type="project" value="InterPro"/>
</dbReference>
<proteinExistence type="predicted"/>
<name>A0A2Y8ZQV9_9MICO</name>
<gene>
    <name evidence="4" type="ORF">SAMN04489750_1562</name>
</gene>
<feature type="binding site" evidence="3">
    <location>
        <position position="134"/>
    </location>
    <ligand>
        <name>Zn(2+)</name>
        <dbReference type="ChEBI" id="CHEBI:29105"/>
        <label>2</label>
    </ligand>
</feature>
<dbReference type="Proteomes" id="UP000250028">
    <property type="component" value="Unassembled WGS sequence"/>
</dbReference>
<dbReference type="InterPro" id="IPR000771">
    <property type="entry name" value="FBA_II"/>
</dbReference>
<dbReference type="NCBIfam" id="TIGR00167">
    <property type="entry name" value="cbbA"/>
    <property type="match status" value="1"/>
</dbReference>
<protein>
    <submittedName>
        <fullName evidence="4">Fructose-bisphosphate aldolase, class II</fullName>
    </submittedName>
</protein>
<feature type="binding site" evidence="2">
    <location>
        <position position="180"/>
    </location>
    <ligand>
        <name>dihydroxyacetone phosphate</name>
        <dbReference type="ChEBI" id="CHEBI:57642"/>
    </ligand>
</feature>
<dbReference type="PIRSF" id="PIRSF001359">
    <property type="entry name" value="F_bP_aldolase_II"/>
    <property type="match status" value="1"/>
</dbReference>
<dbReference type="OrthoDB" id="9803995at2"/>
<dbReference type="RefSeq" id="WP_109684835.1">
    <property type="nucleotide sequence ID" value="NZ_QGDN01000001.1"/>
</dbReference>
<dbReference type="InterPro" id="IPR013785">
    <property type="entry name" value="Aldolase_TIM"/>
</dbReference>
<dbReference type="EMBL" id="UESZ01000001">
    <property type="protein sequence ID" value="SSA34254.1"/>
    <property type="molecule type" value="Genomic_DNA"/>
</dbReference>
<organism evidence="4 5">
    <name type="scientific">Branchiibius hedensis</name>
    <dbReference type="NCBI Taxonomy" id="672460"/>
    <lineage>
        <taxon>Bacteria</taxon>
        <taxon>Bacillati</taxon>
        <taxon>Actinomycetota</taxon>
        <taxon>Actinomycetes</taxon>
        <taxon>Micrococcales</taxon>
        <taxon>Dermacoccaceae</taxon>
        <taxon>Branchiibius</taxon>
    </lineage>
</organism>
<feature type="active site" description="Proton donor" evidence="1">
    <location>
        <position position="82"/>
    </location>
</feature>
<comment type="cofactor">
    <cofactor evidence="3">
        <name>Zn(2+)</name>
        <dbReference type="ChEBI" id="CHEBI:29105"/>
    </cofactor>
    <text evidence="3">Binds 2 Zn(2+) ions per subunit. One is catalytic and the other provides a structural contribution.</text>
</comment>
<evidence type="ECO:0000256" key="1">
    <source>
        <dbReference type="PIRSR" id="PIRSR001359-1"/>
    </source>
</evidence>
<feature type="binding site" evidence="2">
    <location>
        <begin position="208"/>
        <end position="210"/>
    </location>
    <ligand>
        <name>dihydroxyacetone phosphate</name>
        <dbReference type="ChEBI" id="CHEBI:57642"/>
    </ligand>
</feature>
<evidence type="ECO:0000313" key="5">
    <source>
        <dbReference type="Proteomes" id="UP000250028"/>
    </source>
</evidence>
<evidence type="ECO:0000256" key="2">
    <source>
        <dbReference type="PIRSR" id="PIRSR001359-2"/>
    </source>
</evidence>
<dbReference type="InterPro" id="IPR050246">
    <property type="entry name" value="Class_II_FBP_aldolase"/>
</dbReference>
<keyword evidence="3" id="KW-0862">Zinc</keyword>
<dbReference type="Gene3D" id="3.20.20.70">
    <property type="entry name" value="Aldolase class I"/>
    <property type="match status" value="1"/>
</dbReference>
<accession>A0A2Y8ZQV9</accession>
<evidence type="ECO:0000256" key="3">
    <source>
        <dbReference type="PIRSR" id="PIRSR001359-3"/>
    </source>
</evidence>
<feature type="binding site" evidence="2">
    <location>
        <begin position="229"/>
        <end position="232"/>
    </location>
    <ligand>
        <name>dihydroxyacetone phosphate</name>
        <dbReference type="ChEBI" id="CHEBI:57642"/>
    </ligand>
</feature>
<feature type="binding site" evidence="3">
    <location>
        <position position="83"/>
    </location>
    <ligand>
        <name>Zn(2+)</name>
        <dbReference type="ChEBI" id="CHEBI:29105"/>
        <label>1</label>
        <note>catalytic</note>
    </ligand>
</feature>
<dbReference type="SUPFAM" id="SSF51569">
    <property type="entry name" value="Aldolase"/>
    <property type="match status" value="1"/>
</dbReference>
<dbReference type="AlphaFoldDB" id="A0A2Y8ZQV9"/>
<feature type="binding site" evidence="3">
    <location>
        <position position="179"/>
    </location>
    <ligand>
        <name>Zn(2+)</name>
        <dbReference type="ChEBI" id="CHEBI:29105"/>
        <label>1</label>
        <note>catalytic</note>
    </ligand>
</feature>
<reference evidence="5" key="1">
    <citation type="submission" date="2016-10" db="EMBL/GenBank/DDBJ databases">
        <authorList>
            <person name="Varghese N."/>
            <person name="Submissions S."/>
        </authorList>
    </citation>
    <scope>NUCLEOTIDE SEQUENCE [LARGE SCALE GENOMIC DNA]</scope>
    <source>
        <strain evidence="5">DSM 22951</strain>
    </source>
</reference>
<dbReference type="PANTHER" id="PTHR30304:SF0">
    <property type="entry name" value="D-TAGATOSE-1,6-BISPHOSPHATE ALDOLASE SUBUNIT GATY-RELATED"/>
    <property type="match status" value="1"/>
</dbReference>
<dbReference type="GO" id="GO:0005975">
    <property type="term" value="P:carbohydrate metabolic process"/>
    <property type="evidence" value="ECO:0007669"/>
    <property type="project" value="InterPro"/>
</dbReference>
<dbReference type="Pfam" id="PF01116">
    <property type="entry name" value="F_bP_aldolase"/>
    <property type="match status" value="1"/>
</dbReference>
<dbReference type="PANTHER" id="PTHR30304">
    <property type="entry name" value="D-TAGATOSE-1,6-BISPHOSPHATE ALDOLASE"/>
    <property type="match status" value="1"/>
</dbReference>
<keyword evidence="5" id="KW-1185">Reference proteome</keyword>
<evidence type="ECO:0000313" key="4">
    <source>
        <dbReference type="EMBL" id="SSA34254.1"/>
    </source>
</evidence>
<dbReference type="GO" id="GO:0008270">
    <property type="term" value="F:zinc ion binding"/>
    <property type="evidence" value="ECO:0007669"/>
    <property type="project" value="InterPro"/>
</dbReference>
<keyword evidence="3" id="KW-0479">Metal-binding</keyword>
<feature type="binding site" evidence="3">
    <location>
        <position position="104"/>
    </location>
    <ligand>
        <name>Zn(2+)</name>
        <dbReference type="ChEBI" id="CHEBI:29105"/>
        <label>2</label>
    </ligand>
</feature>
<sequence length="293" mass="30656">MAIANTVDLVTTARADGYAVPAVNIVDEMSLRAVLKAAQAAQSPVIIQTSVKTVKATGAQPLFDAFRHAAEAATVPVSLHLDHCPDRAVITEVIGTGWSSVLFDASDRPLEQAWRETAEVVAEAHAAGVGVESEIENIIGVEDGVGSDEALHSYTNRQLVDVATDTGVDLLAPQLGTAHGLYKASPVLAFDRVLELGQLTDLPIVLHGGTGLSQADFDRFIANGIAKINISTTVKLAYMKAAQAHIATAEETGKWEPVKMFDQISAAVAATVTEHFEHFGSAGKAQALAGVGA</sequence>
<feature type="binding site" evidence="3">
    <location>
        <position position="207"/>
    </location>
    <ligand>
        <name>Zn(2+)</name>
        <dbReference type="ChEBI" id="CHEBI:29105"/>
        <label>1</label>
        <note>catalytic</note>
    </ligand>
</feature>